<proteinExistence type="predicted"/>
<comment type="caution">
    <text evidence="4">The sequence shown here is derived from an EMBL/GenBank/DDBJ whole genome shotgun (WGS) entry which is preliminary data.</text>
</comment>
<reference evidence="4 5" key="1">
    <citation type="submission" date="2023-05" db="EMBL/GenBank/DDBJ databases">
        <title>Sequencing and Assembly of Streptomyces sp. NP73.</title>
        <authorList>
            <person name="Konwar A.N."/>
            <person name="Saikia K."/>
            <person name="Thakur D."/>
        </authorList>
    </citation>
    <scope>NUCLEOTIDE SEQUENCE [LARGE SCALE GENOMIC DNA]</scope>
    <source>
        <strain evidence="4 5">NP73</strain>
    </source>
</reference>
<feature type="domain" description="Peptidase M15C" evidence="3">
    <location>
        <begin position="148"/>
        <end position="226"/>
    </location>
</feature>
<keyword evidence="2" id="KW-0732">Signal</keyword>
<evidence type="ECO:0000256" key="1">
    <source>
        <dbReference type="SAM" id="MobiDB-lite"/>
    </source>
</evidence>
<dbReference type="EMBL" id="JASITI010000044">
    <property type="protein sequence ID" value="MDK9499488.1"/>
    <property type="molecule type" value="Genomic_DNA"/>
</dbReference>
<dbReference type="SUPFAM" id="SSF55166">
    <property type="entry name" value="Hedgehog/DD-peptidase"/>
    <property type="match status" value="1"/>
</dbReference>
<accession>A0ABT7H0Y8</accession>
<feature type="chain" id="PRO_5046351637" evidence="2">
    <location>
        <begin position="27"/>
        <end position="230"/>
    </location>
</feature>
<evidence type="ECO:0000256" key="2">
    <source>
        <dbReference type="SAM" id="SignalP"/>
    </source>
</evidence>
<dbReference type="RefSeq" id="WP_285345360.1">
    <property type="nucleotide sequence ID" value="NZ_JASITI010000044.1"/>
</dbReference>
<protein>
    <submittedName>
        <fullName evidence="4">M15 family metallopeptidase</fullName>
    </submittedName>
</protein>
<evidence type="ECO:0000313" key="5">
    <source>
        <dbReference type="Proteomes" id="UP001223390"/>
    </source>
</evidence>
<dbReference type="InterPro" id="IPR009045">
    <property type="entry name" value="Zn_M74/Hedgehog-like"/>
</dbReference>
<dbReference type="Proteomes" id="UP001223390">
    <property type="component" value="Unassembled WGS sequence"/>
</dbReference>
<evidence type="ECO:0000259" key="3">
    <source>
        <dbReference type="Pfam" id="PF13539"/>
    </source>
</evidence>
<gene>
    <name evidence="4" type="ORF">QEZ40_004912</name>
</gene>
<dbReference type="Gene3D" id="3.30.1380.10">
    <property type="match status" value="1"/>
</dbReference>
<feature type="region of interest" description="Disordered" evidence="1">
    <location>
        <begin position="172"/>
        <end position="193"/>
    </location>
</feature>
<sequence>MRPPRPVSASLTAVALLCASAAPGCAPSGRERSRVPVPAVAAALAAQVSAVPAGKLGASLRAGCPVPAERLRLVRMNHWGFDGRVHRGELVVHQDAVEPLLYVFGRALEARFPIRRMRVAADYGGDDLAAMADDNTSAFNCRPVTGDAGRLSRHSWGLAVDVNPVENPYVDRRGTVHPPAGRAHLRRDPARPGTITGDGVLARAFRRVGWHWGGEWWSSPDYQHFSADGR</sequence>
<organism evidence="4 5">
    <name type="scientific">Streptomyces katrae</name>
    <dbReference type="NCBI Taxonomy" id="68223"/>
    <lineage>
        <taxon>Bacteria</taxon>
        <taxon>Bacillati</taxon>
        <taxon>Actinomycetota</taxon>
        <taxon>Actinomycetes</taxon>
        <taxon>Kitasatosporales</taxon>
        <taxon>Streptomycetaceae</taxon>
        <taxon>Streptomyces</taxon>
    </lineage>
</organism>
<dbReference type="InterPro" id="IPR039561">
    <property type="entry name" value="Peptidase_M15C"/>
</dbReference>
<keyword evidence="5" id="KW-1185">Reference proteome</keyword>
<evidence type="ECO:0000313" key="4">
    <source>
        <dbReference type="EMBL" id="MDK9499488.1"/>
    </source>
</evidence>
<name>A0ABT7H0Y8_9ACTN</name>
<feature type="signal peptide" evidence="2">
    <location>
        <begin position="1"/>
        <end position="26"/>
    </location>
</feature>
<dbReference type="Pfam" id="PF13539">
    <property type="entry name" value="Peptidase_M15_4"/>
    <property type="match status" value="1"/>
</dbReference>